<evidence type="ECO:0000313" key="2">
    <source>
        <dbReference type="EMBL" id="GFO49413.1"/>
    </source>
</evidence>
<feature type="compositionally biased region" description="Polar residues" evidence="1">
    <location>
        <begin position="8"/>
        <end position="28"/>
    </location>
</feature>
<keyword evidence="3" id="KW-1185">Reference proteome</keyword>
<gene>
    <name evidence="2" type="ORF">PoB_007591800</name>
</gene>
<dbReference type="AlphaFoldDB" id="A0AAV4DYQ3"/>
<proteinExistence type="predicted"/>
<reference evidence="2 3" key="1">
    <citation type="journal article" date="2021" name="Elife">
        <title>Chloroplast acquisition without the gene transfer in kleptoplastic sea slugs, Plakobranchus ocellatus.</title>
        <authorList>
            <person name="Maeda T."/>
            <person name="Takahashi S."/>
            <person name="Yoshida T."/>
            <person name="Shimamura S."/>
            <person name="Takaki Y."/>
            <person name="Nagai Y."/>
            <person name="Toyoda A."/>
            <person name="Suzuki Y."/>
            <person name="Arimoto A."/>
            <person name="Ishii H."/>
            <person name="Satoh N."/>
            <person name="Nishiyama T."/>
            <person name="Hasebe M."/>
            <person name="Maruyama T."/>
            <person name="Minagawa J."/>
            <person name="Obokata J."/>
            <person name="Shigenobu S."/>
        </authorList>
    </citation>
    <scope>NUCLEOTIDE SEQUENCE [LARGE SCALE GENOMIC DNA]</scope>
</reference>
<feature type="region of interest" description="Disordered" evidence="1">
    <location>
        <begin position="1"/>
        <end position="32"/>
    </location>
</feature>
<evidence type="ECO:0000313" key="3">
    <source>
        <dbReference type="Proteomes" id="UP000735302"/>
    </source>
</evidence>
<sequence length="119" mass="13004">MTGYSRACSITQRHSPSTRPTLAQQESPSPELRALSCRECDGMLVSPAAPERRESSTSGSLGLLLTHPSPTPALLRTPLHTHTPTLHGHAHAHEIIYSPFSDAAVVTHFLNIVTSWRHH</sequence>
<feature type="compositionally biased region" description="Low complexity" evidence="1">
    <location>
        <begin position="56"/>
        <end position="67"/>
    </location>
</feature>
<protein>
    <submittedName>
        <fullName evidence="2">Uncharacterized protein</fullName>
    </submittedName>
</protein>
<name>A0AAV4DYQ3_9GAST</name>
<accession>A0AAV4DYQ3</accession>
<dbReference type="Proteomes" id="UP000735302">
    <property type="component" value="Unassembled WGS sequence"/>
</dbReference>
<dbReference type="EMBL" id="BLXT01008489">
    <property type="protein sequence ID" value="GFO49413.1"/>
    <property type="molecule type" value="Genomic_DNA"/>
</dbReference>
<comment type="caution">
    <text evidence="2">The sequence shown here is derived from an EMBL/GenBank/DDBJ whole genome shotgun (WGS) entry which is preliminary data.</text>
</comment>
<feature type="region of interest" description="Disordered" evidence="1">
    <location>
        <begin position="45"/>
        <end position="67"/>
    </location>
</feature>
<evidence type="ECO:0000256" key="1">
    <source>
        <dbReference type="SAM" id="MobiDB-lite"/>
    </source>
</evidence>
<organism evidence="2 3">
    <name type="scientific">Plakobranchus ocellatus</name>
    <dbReference type="NCBI Taxonomy" id="259542"/>
    <lineage>
        <taxon>Eukaryota</taxon>
        <taxon>Metazoa</taxon>
        <taxon>Spiralia</taxon>
        <taxon>Lophotrochozoa</taxon>
        <taxon>Mollusca</taxon>
        <taxon>Gastropoda</taxon>
        <taxon>Heterobranchia</taxon>
        <taxon>Euthyneura</taxon>
        <taxon>Panpulmonata</taxon>
        <taxon>Sacoglossa</taxon>
        <taxon>Placobranchoidea</taxon>
        <taxon>Plakobranchidae</taxon>
        <taxon>Plakobranchus</taxon>
    </lineage>
</organism>